<gene>
    <name evidence="2" type="ORF">I551_5322</name>
</gene>
<feature type="region of interest" description="Disordered" evidence="1">
    <location>
        <begin position="1"/>
        <end position="24"/>
    </location>
</feature>
<evidence type="ECO:0000313" key="3">
    <source>
        <dbReference type="Proteomes" id="UP000020681"/>
    </source>
</evidence>
<evidence type="ECO:0000313" key="2">
    <source>
        <dbReference type="EMBL" id="EUA88218.1"/>
    </source>
</evidence>
<protein>
    <submittedName>
        <fullName evidence="2">Uncharacterized protein</fullName>
    </submittedName>
</protein>
<organism evidence="2 3">
    <name type="scientific">Mycobacterium ulcerans str. Harvey</name>
    <dbReference type="NCBI Taxonomy" id="1299332"/>
    <lineage>
        <taxon>Bacteria</taxon>
        <taxon>Bacillati</taxon>
        <taxon>Actinomycetota</taxon>
        <taxon>Actinomycetes</taxon>
        <taxon>Mycobacteriales</taxon>
        <taxon>Mycobacteriaceae</taxon>
        <taxon>Mycobacterium</taxon>
        <taxon>Mycobacterium ulcerans group</taxon>
    </lineage>
</organism>
<dbReference type="Proteomes" id="UP000020681">
    <property type="component" value="Unassembled WGS sequence"/>
</dbReference>
<sequence>MPVASAGQPSASFTRRDRWRRRHRRRRRVRRHRRCWR</sequence>
<evidence type="ECO:0000256" key="1">
    <source>
        <dbReference type="SAM" id="MobiDB-lite"/>
    </source>
</evidence>
<accession>A0ABP3A9Z5</accession>
<comment type="caution">
    <text evidence="2">The sequence shown here is derived from an EMBL/GenBank/DDBJ whole genome shotgun (WGS) entry which is preliminary data.</text>
</comment>
<proteinExistence type="predicted"/>
<reference evidence="2 3" key="1">
    <citation type="submission" date="2014-01" db="EMBL/GenBank/DDBJ databases">
        <authorList>
            <person name="Dobos K."/>
            <person name="Lenaerts A."/>
            <person name="Ordway D."/>
            <person name="DeGroote M.A."/>
            <person name="Parker T."/>
            <person name="Sizemore C."/>
            <person name="Tallon L.J."/>
            <person name="Sadzewicz L.K."/>
            <person name="Sengamalay N."/>
            <person name="Fraser C.M."/>
            <person name="Hine E."/>
            <person name="Shefchek K.A."/>
            <person name="Das S.P."/>
            <person name="Tettelin H."/>
        </authorList>
    </citation>
    <scope>NUCLEOTIDE SEQUENCE [LARGE SCALE GENOMIC DNA]</scope>
    <source>
        <strain evidence="2 3">Harvey</strain>
    </source>
</reference>
<dbReference type="EMBL" id="JAOL01000146">
    <property type="protein sequence ID" value="EUA88218.1"/>
    <property type="molecule type" value="Genomic_DNA"/>
</dbReference>
<name>A0ABP3A9Z5_MYCUL</name>
<keyword evidence="3" id="KW-1185">Reference proteome</keyword>